<evidence type="ECO:0000313" key="1">
    <source>
        <dbReference type="EMBL" id="JAD83566.1"/>
    </source>
</evidence>
<accession>A0A0A9D6Z8</accession>
<dbReference type="AlphaFoldDB" id="A0A0A9D6Z8"/>
<protein>
    <submittedName>
        <fullName evidence="1">Uncharacterized protein</fullName>
    </submittedName>
</protein>
<proteinExistence type="predicted"/>
<reference evidence="1" key="1">
    <citation type="submission" date="2014-09" db="EMBL/GenBank/DDBJ databases">
        <authorList>
            <person name="Magalhaes I.L.F."/>
            <person name="Oliveira U."/>
            <person name="Santos F.R."/>
            <person name="Vidigal T.H.D.A."/>
            <person name="Brescovit A.D."/>
            <person name="Santos A.J."/>
        </authorList>
    </citation>
    <scope>NUCLEOTIDE SEQUENCE</scope>
    <source>
        <tissue evidence="1">Shoot tissue taken approximately 20 cm above the soil surface</tissue>
    </source>
</reference>
<sequence>MVEESSLMIIVRHTIGFVRTLLLMLRLCLGGTMDTKLQPWVTELLLLITTHGITHT</sequence>
<dbReference type="EMBL" id="GBRH01214329">
    <property type="protein sequence ID" value="JAD83566.1"/>
    <property type="molecule type" value="Transcribed_RNA"/>
</dbReference>
<organism evidence="1">
    <name type="scientific">Arundo donax</name>
    <name type="common">Giant reed</name>
    <name type="synonym">Donax arundinaceus</name>
    <dbReference type="NCBI Taxonomy" id="35708"/>
    <lineage>
        <taxon>Eukaryota</taxon>
        <taxon>Viridiplantae</taxon>
        <taxon>Streptophyta</taxon>
        <taxon>Embryophyta</taxon>
        <taxon>Tracheophyta</taxon>
        <taxon>Spermatophyta</taxon>
        <taxon>Magnoliopsida</taxon>
        <taxon>Liliopsida</taxon>
        <taxon>Poales</taxon>
        <taxon>Poaceae</taxon>
        <taxon>PACMAD clade</taxon>
        <taxon>Arundinoideae</taxon>
        <taxon>Arundineae</taxon>
        <taxon>Arundo</taxon>
    </lineage>
</organism>
<reference evidence="1" key="2">
    <citation type="journal article" date="2015" name="Data Brief">
        <title>Shoot transcriptome of the giant reed, Arundo donax.</title>
        <authorList>
            <person name="Barrero R.A."/>
            <person name="Guerrero F.D."/>
            <person name="Moolhuijzen P."/>
            <person name="Goolsby J.A."/>
            <person name="Tidwell J."/>
            <person name="Bellgard S.E."/>
            <person name="Bellgard M.I."/>
        </authorList>
    </citation>
    <scope>NUCLEOTIDE SEQUENCE</scope>
    <source>
        <tissue evidence="1">Shoot tissue taken approximately 20 cm above the soil surface</tissue>
    </source>
</reference>
<name>A0A0A9D6Z8_ARUDO</name>